<comment type="caution">
    <text evidence="3">The sequence shown here is derived from an EMBL/GenBank/DDBJ whole genome shotgun (WGS) entry which is preliminary data.</text>
</comment>
<evidence type="ECO:0000313" key="3">
    <source>
        <dbReference type="EMBL" id="KAI6659027.1"/>
    </source>
</evidence>
<dbReference type="InterPro" id="IPR050576">
    <property type="entry name" value="Cilia_flagella_integrity"/>
</dbReference>
<reference evidence="3 4" key="1">
    <citation type="journal article" date="2023" name="BMC Biol.">
        <title>The compact genome of the sponge Oopsacas minuta (Hexactinellida) is lacking key metazoan core genes.</title>
        <authorList>
            <person name="Santini S."/>
            <person name="Schenkelaars Q."/>
            <person name="Jourda C."/>
            <person name="Duchesne M."/>
            <person name="Belahbib H."/>
            <person name="Rocher C."/>
            <person name="Selva M."/>
            <person name="Riesgo A."/>
            <person name="Vervoort M."/>
            <person name="Leys S.P."/>
            <person name="Kodjabachian L."/>
            <person name="Le Bivic A."/>
            <person name="Borchiellini C."/>
            <person name="Claverie J.M."/>
            <person name="Renard E."/>
        </authorList>
    </citation>
    <scope>NUCLEOTIDE SEQUENCE [LARGE SCALE GENOMIC DNA]</scope>
    <source>
        <strain evidence="3">SPO-2</strain>
    </source>
</reference>
<gene>
    <name evidence="3" type="ORF">LOD99_14703</name>
</gene>
<dbReference type="AlphaFoldDB" id="A0AAV7KCQ1"/>
<keyword evidence="4" id="KW-1185">Reference proteome</keyword>
<evidence type="ECO:0000256" key="1">
    <source>
        <dbReference type="ARBA" id="ARBA00022614"/>
    </source>
</evidence>
<accession>A0AAV7KCQ1</accession>
<keyword evidence="1" id="KW-0433">Leucine-rich repeat</keyword>
<dbReference type="PANTHER" id="PTHR45973">
    <property type="entry name" value="PROTEIN PHOSPHATASE 1 REGULATORY SUBUNIT SDS22-RELATED"/>
    <property type="match status" value="1"/>
</dbReference>
<dbReference type="SUPFAM" id="SSF52058">
    <property type="entry name" value="L domain-like"/>
    <property type="match status" value="1"/>
</dbReference>
<proteinExistence type="predicted"/>
<dbReference type="Gene3D" id="3.80.10.10">
    <property type="entry name" value="Ribonuclease Inhibitor"/>
    <property type="match status" value="1"/>
</dbReference>
<evidence type="ECO:0000256" key="2">
    <source>
        <dbReference type="ARBA" id="ARBA00022737"/>
    </source>
</evidence>
<dbReference type="Pfam" id="PF14580">
    <property type="entry name" value="LRR_9"/>
    <property type="match status" value="1"/>
</dbReference>
<dbReference type="PROSITE" id="PS51450">
    <property type="entry name" value="LRR"/>
    <property type="match status" value="4"/>
</dbReference>
<organism evidence="3 4">
    <name type="scientific">Oopsacas minuta</name>
    <dbReference type="NCBI Taxonomy" id="111878"/>
    <lineage>
        <taxon>Eukaryota</taxon>
        <taxon>Metazoa</taxon>
        <taxon>Porifera</taxon>
        <taxon>Hexactinellida</taxon>
        <taxon>Hexasterophora</taxon>
        <taxon>Lyssacinosida</taxon>
        <taxon>Leucopsacidae</taxon>
        <taxon>Oopsacas</taxon>
    </lineage>
</organism>
<evidence type="ECO:0000313" key="4">
    <source>
        <dbReference type="Proteomes" id="UP001165289"/>
    </source>
</evidence>
<dbReference type="Proteomes" id="UP001165289">
    <property type="component" value="Unassembled WGS sequence"/>
</dbReference>
<keyword evidence="2" id="KW-0677">Repeat</keyword>
<dbReference type="PANTHER" id="PTHR45973:SF35">
    <property type="entry name" value="LEUCINE-RICH REPEAT-CONTAINING PROTEIN 43"/>
    <property type="match status" value="1"/>
</dbReference>
<dbReference type="EMBL" id="JAKMXF010000066">
    <property type="protein sequence ID" value="KAI6659027.1"/>
    <property type="molecule type" value="Genomic_DNA"/>
</dbReference>
<dbReference type="InterPro" id="IPR001611">
    <property type="entry name" value="Leu-rich_rpt"/>
</dbReference>
<name>A0AAV7KCQ1_9METZ</name>
<sequence length="213" mass="24459">MSLSTDDLRIRTGQFDLELVQELNLSTNKLFDISSLSFCTSLMILNLSSNLISDINPLSDLKSLKVLILNSNLISNITLLSQLYQLNTLELAGNKLISIDAFITLGSLYNLKQLLINDVTNELSNPVCKQPDYFIQVVDMLPMLRNLDRIQINNRTNLLHQNYCPKDVEKPQDWISINIDTELIKHEREFVFQKEKLEESLDNKFIEITSILN</sequence>
<dbReference type="InterPro" id="IPR032675">
    <property type="entry name" value="LRR_dom_sf"/>
</dbReference>
<protein>
    <submittedName>
        <fullName evidence="3">Uncharacterized protein</fullName>
    </submittedName>
</protein>